<organism evidence="2">
    <name type="scientific">termite gut metagenome</name>
    <dbReference type="NCBI Taxonomy" id="433724"/>
    <lineage>
        <taxon>unclassified sequences</taxon>
        <taxon>metagenomes</taxon>
        <taxon>organismal metagenomes</taxon>
    </lineage>
</organism>
<protein>
    <submittedName>
        <fullName evidence="2">Putative DNA-invertase from lambdoid prophage Rac</fullName>
    </submittedName>
</protein>
<accession>A0A5J4RPQ9</accession>
<dbReference type="InterPro" id="IPR036162">
    <property type="entry name" value="Resolvase-like_N_sf"/>
</dbReference>
<evidence type="ECO:0000259" key="1">
    <source>
        <dbReference type="PROSITE" id="PS51736"/>
    </source>
</evidence>
<feature type="domain" description="Resolvase/invertase-type recombinase catalytic" evidence="1">
    <location>
        <begin position="1"/>
        <end position="142"/>
    </location>
</feature>
<dbReference type="GO" id="GO:0003677">
    <property type="term" value="F:DNA binding"/>
    <property type="evidence" value="ECO:0007669"/>
    <property type="project" value="InterPro"/>
</dbReference>
<reference evidence="2" key="1">
    <citation type="submission" date="2019-03" db="EMBL/GenBank/DDBJ databases">
        <title>Single cell metagenomics reveals metabolic interactions within the superorganism composed of flagellate Streblomastix strix and complex community of Bacteroidetes bacteria on its surface.</title>
        <authorList>
            <person name="Treitli S.C."/>
            <person name="Kolisko M."/>
            <person name="Husnik F."/>
            <person name="Keeling P."/>
            <person name="Hampl V."/>
        </authorList>
    </citation>
    <scope>NUCLEOTIDE SEQUENCE</scope>
    <source>
        <strain evidence="2">STM</strain>
    </source>
</reference>
<dbReference type="SMART" id="SM00857">
    <property type="entry name" value="Resolvase"/>
    <property type="match status" value="1"/>
</dbReference>
<gene>
    <name evidence="2" type="ORF">EZS27_016171</name>
</gene>
<comment type="caution">
    <text evidence="2">The sequence shown here is derived from an EMBL/GenBank/DDBJ whole genome shotgun (WGS) entry which is preliminary data.</text>
</comment>
<dbReference type="EMBL" id="SNRY01000876">
    <property type="protein sequence ID" value="KAA6335604.1"/>
    <property type="molecule type" value="Genomic_DNA"/>
</dbReference>
<dbReference type="AlphaFoldDB" id="A0A5J4RPQ9"/>
<dbReference type="PROSITE" id="PS51736">
    <property type="entry name" value="RECOMBINASES_3"/>
    <property type="match status" value="1"/>
</dbReference>
<dbReference type="PANTHER" id="PTHR30461:SF19">
    <property type="entry name" value="SITE-SPECIFIC RECOMBINASE RESOLVASE FAMILY"/>
    <property type="match status" value="1"/>
</dbReference>
<dbReference type="CDD" id="cd03768">
    <property type="entry name" value="SR_ResInv"/>
    <property type="match status" value="1"/>
</dbReference>
<dbReference type="PANTHER" id="PTHR30461">
    <property type="entry name" value="DNA-INVERTASE FROM LAMBDOID PROPHAGE"/>
    <property type="match status" value="1"/>
</dbReference>
<dbReference type="InterPro" id="IPR006119">
    <property type="entry name" value="Resolv_N"/>
</dbReference>
<dbReference type="SUPFAM" id="SSF53041">
    <property type="entry name" value="Resolvase-like"/>
    <property type="match status" value="1"/>
</dbReference>
<name>A0A5J4RPQ9_9ZZZZ</name>
<proteinExistence type="predicted"/>
<sequence>MIIAYMRVSTEKQHPENQRDEISRYAGKNELTVDKWYTETISGCVSSKERKLSKIFKKAKSGDTLIITEISRLSRKLFDIIIILNTCIEKNITLRSIKEGYVFQNNINSKVLAFAFGLVAEIERNLISMRTKEALARRKQEGMRLGHVPGDSKQLRVLRANKDAIIQQVGHVPREEIAKMYNTTRNSLYKFLKNECHIEEGIRYRN</sequence>
<dbReference type="GO" id="GO:0000150">
    <property type="term" value="F:DNA strand exchange activity"/>
    <property type="evidence" value="ECO:0007669"/>
    <property type="project" value="InterPro"/>
</dbReference>
<evidence type="ECO:0000313" key="2">
    <source>
        <dbReference type="EMBL" id="KAA6335604.1"/>
    </source>
</evidence>
<dbReference type="InterPro" id="IPR050639">
    <property type="entry name" value="SSR_resolvase"/>
</dbReference>
<dbReference type="Gene3D" id="3.40.50.1390">
    <property type="entry name" value="Resolvase, N-terminal catalytic domain"/>
    <property type="match status" value="1"/>
</dbReference>
<dbReference type="Pfam" id="PF00239">
    <property type="entry name" value="Resolvase"/>
    <property type="match status" value="1"/>
</dbReference>